<comment type="similarity">
    <text evidence="1">Belongs to the SorC transcriptional regulatory family.</text>
</comment>
<keyword evidence="4" id="KW-0804">Transcription</keyword>
<dbReference type="InterPro" id="IPR000835">
    <property type="entry name" value="HTH_MarR-typ"/>
</dbReference>
<dbReference type="EMBL" id="FNBL01000005">
    <property type="protein sequence ID" value="SDF59473.1"/>
    <property type="molecule type" value="Genomic_DNA"/>
</dbReference>
<dbReference type="Proteomes" id="UP000182284">
    <property type="component" value="Unassembled WGS sequence"/>
</dbReference>
<sequence length="327" mass="35002">MTQAKPQAKPKGNVDDTDISPRDLAARAAWLSFVGGLTQDQIAQELGISRQRAQRLVARASSEGLIRVRIEHPIAECLELERALKARFGLTAAWVSPGLGAGVDPLQGLAPFVAPVLERLFSSEEPKVFALGTGRTLKTVVDQLRAVDGSRHKLVSLIGNVAPDSSASFYEVIMRFAEKIQARHYPMSVPVAARDDVELNLYRSLPHVAASRELAKSADLAIVGIGQMGDDAPLYVDGFLTADELTALRASGGVGEICGHIFDVEGRYLDHPVNDRMVGVRVPEGDMPVYCIGAGASKLAALNAALRGGLIDGLFTDEWTAKALISQ</sequence>
<keyword evidence="3 7" id="KW-0238">DNA-binding</keyword>
<dbReference type="GO" id="GO:0003700">
    <property type="term" value="F:DNA-binding transcription factor activity"/>
    <property type="evidence" value="ECO:0007669"/>
    <property type="project" value="InterPro"/>
</dbReference>
<organism evidence="7 8">
    <name type="scientific">Celeribacter baekdonensis</name>
    <dbReference type="NCBI Taxonomy" id="875171"/>
    <lineage>
        <taxon>Bacteria</taxon>
        <taxon>Pseudomonadati</taxon>
        <taxon>Pseudomonadota</taxon>
        <taxon>Alphaproteobacteria</taxon>
        <taxon>Rhodobacterales</taxon>
        <taxon>Roseobacteraceae</taxon>
        <taxon>Celeribacter</taxon>
    </lineage>
</organism>
<dbReference type="Gene3D" id="1.10.10.10">
    <property type="entry name" value="Winged helix-like DNA-binding domain superfamily/Winged helix DNA-binding domain"/>
    <property type="match status" value="1"/>
</dbReference>
<dbReference type="InterPro" id="IPR037171">
    <property type="entry name" value="NagB/RpiA_transferase-like"/>
</dbReference>
<evidence type="ECO:0000256" key="3">
    <source>
        <dbReference type="ARBA" id="ARBA00023125"/>
    </source>
</evidence>
<dbReference type="Gene3D" id="3.40.50.1360">
    <property type="match status" value="1"/>
</dbReference>
<dbReference type="InterPro" id="IPR007324">
    <property type="entry name" value="Sugar-bd_dom_put"/>
</dbReference>
<dbReference type="PANTHER" id="PTHR34294">
    <property type="entry name" value="TRANSCRIPTIONAL REGULATOR-RELATED"/>
    <property type="match status" value="1"/>
</dbReference>
<dbReference type="GO" id="GO:0003677">
    <property type="term" value="F:DNA binding"/>
    <property type="evidence" value="ECO:0007669"/>
    <property type="project" value="UniProtKB-KW"/>
</dbReference>
<dbReference type="InterPro" id="IPR036388">
    <property type="entry name" value="WH-like_DNA-bd_sf"/>
</dbReference>
<protein>
    <submittedName>
        <fullName evidence="7">DNA-binding transcriptional regulator LsrR, DeoR family</fullName>
    </submittedName>
</protein>
<accession>A0A1G7MCK3</accession>
<dbReference type="InterPro" id="IPR051054">
    <property type="entry name" value="SorC_transcr_regulators"/>
</dbReference>
<evidence type="ECO:0000259" key="6">
    <source>
        <dbReference type="Pfam" id="PF12802"/>
    </source>
</evidence>
<gene>
    <name evidence="7" type="ORF">SAMN04488117_105179</name>
</gene>
<dbReference type="RefSeq" id="WP_074644854.1">
    <property type="nucleotide sequence ID" value="NZ_FNBL01000005.1"/>
</dbReference>
<name>A0A1G7MCK3_9RHOB</name>
<evidence type="ECO:0000256" key="4">
    <source>
        <dbReference type="ARBA" id="ARBA00023163"/>
    </source>
</evidence>
<feature type="domain" description="Sugar-binding" evidence="5">
    <location>
        <begin position="73"/>
        <end position="325"/>
    </location>
</feature>
<evidence type="ECO:0000313" key="7">
    <source>
        <dbReference type="EMBL" id="SDF59473.1"/>
    </source>
</evidence>
<dbReference type="Pfam" id="PF04198">
    <property type="entry name" value="Sugar-bind"/>
    <property type="match status" value="1"/>
</dbReference>
<feature type="domain" description="HTH marR-type" evidence="6">
    <location>
        <begin position="30"/>
        <end position="69"/>
    </location>
</feature>
<dbReference type="PANTHER" id="PTHR34294:SF1">
    <property type="entry name" value="TRANSCRIPTIONAL REGULATOR LSRR"/>
    <property type="match status" value="1"/>
</dbReference>
<dbReference type="SUPFAM" id="SSF100950">
    <property type="entry name" value="NagB/RpiA/CoA transferase-like"/>
    <property type="match status" value="1"/>
</dbReference>
<dbReference type="AlphaFoldDB" id="A0A1G7MCK3"/>
<dbReference type="Pfam" id="PF12802">
    <property type="entry name" value="MarR_2"/>
    <property type="match status" value="1"/>
</dbReference>
<evidence type="ECO:0000259" key="5">
    <source>
        <dbReference type="Pfam" id="PF04198"/>
    </source>
</evidence>
<evidence type="ECO:0000256" key="2">
    <source>
        <dbReference type="ARBA" id="ARBA00023015"/>
    </source>
</evidence>
<keyword evidence="2" id="KW-0805">Transcription regulation</keyword>
<reference evidence="7 8" key="1">
    <citation type="submission" date="2016-10" db="EMBL/GenBank/DDBJ databases">
        <authorList>
            <person name="de Groot N.N."/>
        </authorList>
    </citation>
    <scope>NUCLEOTIDE SEQUENCE [LARGE SCALE GENOMIC DNA]</scope>
    <source>
        <strain evidence="7 8">DSM 27375</strain>
    </source>
</reference>
<proteinExistence type="inferred from homology"/>
<evidence type="ECO:0000256" key="1">
    <source>
        <dbReference type="ARBA" id="ARBA00010466"/>
    </source>
</evidence>
<dbReference type="GO" id="GO:0030246">
    <property type="term" value="F:carbohydrate binding"/>
    <property type="evidence" value="ECO:0007669"/>
    <property type="project" value="InterPro"/>
</dbReference>
<evidence type="ECO:0000313" key="8">
    <source>
        <dbReference type="Proteomes" id="UP000182284"/>
    </source>
</evidence>
<dbReference type="OrthoDB" id="7065657at2"/>